<organism evidence="1 2">
    <name type="scientific">Mollisia scopiformis</name>
    <name type="common">Conifer needle endophyte fungus</name>
    <name type="synonym">Phialocephala scopiformis</name>
    <dbReference type="NCBI Taxonomy" id="149040"/>
    <lineage>
        <taxon>Eukaryota</taxon>
        <taxon>Fungi</taxon>
        <taxon>Dikarya</taxon>
        <taxon>Ascomycota</taxon>
        <taxon>Pezizomycotina</taxon>
        <taxon>Leotiomycetes</taxon>
        <taxon>Helotiales</taxon>
        <taxon>Mollisiaceae</taxon>
        <taxon>Mollisia</taxon>
    </lineage>
</organism>
<evidence type="ECO:0000313" key="1">
    <source>
        <dbReference type="EMBL" id="KUJ19255.1"/>
    </source>
</evidence>
<sequence>MSQPLILTLRLDVASEKLLTSLRTRFFPSHRNYLSAHITLFHVLPAVHLPLYNTYLTDIASREHDFTIGLKSPFLLGKKGVAINIASFKLRNLHEEILNGLQKNDVELTEQDKTRLRPHVTVQNKVGEEEARKTMDVLSAEWVEKAGKAEGFSLWRYEIGGEWTFLRDFDFKRISS</sequence>
<dbReference type="STRING" id="149040.A0A194XGD3"/>
<dbReference type="Pfam" id="PF13563">
    <property type="entry name" value="2_5_RNA_ligase2"/>
    <property type="match status" value="1"/>
</dbReference>
<name>A0A194XGD3_MOLSC</name>
<dbReference type="KEGG" id="psco:LY89DRAFT_773438"/>
<dbReference type="Gene3D" id="3.90.1140.10">
    <property type="entry name" value="Cyclic phosphodiesterase"/>
    <property type="match status" value="1"/>
</dbReference>
<reference evidence="1 2" key="1">
    <citation type="submission" date="2015-10" db="EMBL/GenBank/DDBJ databases">
        <title>Full genome of DAOMC 229536 Phialocephala scopiformis, a fungal endophyte of spruce producing the potent anti-insectan compound rugulosin.</title>
        <authorList>
            <consortium name="DOE Joint Genome Institute"/>
            <person name="Walker A.K."/>
            <person name="Frasz S.L."/>
            <person name="Seifert K.A."/>
            <person name="Miller J.D."/>
            <person name="Mondo S.J."/>
            <person name="Labutti K."/>
            <person name="Lipzen A."/>
            <person name="Dockter R."/>
            <person name="Kennedy M."/>
            <person name="Grigoriev I.V."/>
            <person name="Spatafora J.W."/>
        </authorList>
    </citation>
    <scope>NUCLEOTIDE SEQUENCE [LARGE SCALE GENOMIC DNA]</scope>
    <source>
        <strain evidence="1 2">CBS 120377</strain>
    </source>
</reference>
<dbReference type="InParanoid" id="A0A194XGD3"/>
<evidence type="ECO:0000313" key="2">
    <source>
        <dbReference type="Proteomes" id="UP000070700"/>
    </source>
</evidence>
<accession>A0A194XGD3</accession>
<dbReference type="EMBL" id="KQ947411">
    <property type="protein sequence ID" value="KUJ19255.1"/>
    <property type="molecule type" value="Genomic_DNA"/>
</dbReference>
<dbReference type="GeneID" id="28831661"/>
<dbReference type="Proteomes" id="UP000070700">
    <property type="component" value="Unassembled WGS sequence"/>
</dbReference>
<dbReference type="OrthoDB" id="5364416at2759"/>
<dbReference type="SUPFAM" id="SSF55144">
    <property type="entry name" value="LigT-like"/>
    <property type="match status" value="1"/>
</dbReference>
<dbReference type="InterPro" id="IPR009097">
    <property type="entry name" value="Cyclic_Pdiesterase"/>
</dbReference>
<dbReference type="RefSeq" id="XP_018073610.1">
    <property type="nucleotide sequence ID" value="XM_018221935.1"/>
</dbReference>
<proteinExistence type="predicted"/>
<dbReference type="AlphaFoldDB" id="A0A194XGD3"/>
<gene>
    <name evidence="1" type="ORF">LY89DRAFT_773438</name>
</gene>
<protein>
    <submittedName>
        <fullName evidence="1">Uncharacterized protein</fullName>
    </submittedName>
</protein>
<keyword evidence="2" id="KW-1185">Reference proteome</keyword>